<comment type="similarity">
    <text evidence="2">Belongs to the SLC29A/ENT transporter (TC 2.A.57) family.</text>
</comment>
<dbReference type="GO" id="GO:0005886">
    <property type="term" value="C:plasma membrane"/>
    <property type="evidence" value="ECO:0007669"/>
    <property type="project" value="TreeGrafter"/>
</dbReference>
<feature type="transmembrane region" description="Helical" evidence="8">
    <location>
        <begin position="68"/>
        <end position="89"/>
    </location>
</feature>
<evidence type="ECO:0000313" key="10">
    <source>
        <dbReference type="Proteomes" id="UP000440578"/>
    </source>
</evidence>
<keyword evidence="5 8" id="KW-1133">Transmembrane helix</keyword>
<dbReference type="GO" id="GO:0005337">
    <property type="term" value="F:nucleoside transmembrane transporter activity"/>
    <property type="evidence" value="ECO:0007669"/>
    <property type="project" value="InterPro"/>
</dbReference>
<organism evidence="9 10">
    <name type="scientific">Amphibalanus amphitrite</name>
    <name type="common">Striped barnacle</name>
    <name type="synonym">Balanus amphitrite</name>
    <dbReference type="NCBI Taxonomy" id="1232801"/>
    <lineage>
        <taxon>Eukaryota</taxon>
        <taxon>Metazoa</taxon>
        <taxon>Ecdysozoa</taxon>
        <taxon>Arthropoda</taxon>
        <taxon>Crustacea</taxon>
        <taxon>Multicrustacea</taxon>
        <taxon>Cirripedia</taxon>
        <taxon>Thoracica</taxon>
        <taxon>Thoracicalcarea</taxon>
        <taxon>Balanomorpha</taxon>
        <taxon>Balanoidea</taxon>
        <taxon>Balanidae</taxon>
        <taxon>Amphibalaninae</taxon>
        <taxon>Amphibalanus</taxon>
    </lineage>
</organism>
<protein>
    <submittedName>
        <fullName evidence="9">Equilibrative nucleoside transporter 4</fullName>
    </submittedName>
</protein>
<feature type="transmembrane region" description="Helical" evidence="8">
    <location>
        <begin position="33"/>
        <end position="56"/>
    </location>
</feature>
<sequence>MDETLSRGVAAARSAPPRLCADGPAAPPDRYNAVYLALLLAGAGFLLPYNSFIVAADYFQAQYPGSTIVFDLSLTYILVAFGSVLLNNILVETVDTHTRILFGYLVSLATLLFVAVFEIWWQTFSPSVSYGVNLLAVSVVAVGCTGAAGVLVSGSRIITRLLLDDVRLNTLVFFGSSLLLVAVCCVLHQLLSRTAFVRHHVAACREEAADPHPSDQVTLVDILDEADGRHYGRLDIASSRGSGSGSGSGSGGDDSAFQSTETLPAGAATYDTFPDGGTDYELCRDRPARSYKVRELLVRVREVHSCRLGSWMPVVLMAIFNASDFIGKVLASIPYEWSRTQLVSFSALRFLLIPPLVLCAAPRSSPLLSWEGWPMLFSLLLGLSNGLVGSLPMILAPNKVPDQNRELCGNVMTISYSLGLTTGSLLAYGLDALLGPPVYSTCGTLNITDLCLTDGCQPLLLAGNGTRLLG</sequence>
<evidence type="ECO:0000256" key="1">
    <source>
        <dbReference type="ARBA" id="ARBA00004141"/>
    </source>
</evidence>
<evidence type="ECO:0000256" key="5">
    <source>
        <dbReference type="ARBA" id="ARBA00022989"/>
    </source>
</evidence>
<name>A0A6A4UX70_AMPAM</name>
<comment type="caution">
    <text evidence="9">The sequence shown here is derived from an EMBL/GenBank/DDBJ whole genome shotgun (WGS) entry which is preliminary data.</text>
</comment>
<evidence type="ECO:0000256" key="4">
    <source>
        <dbReference type="ARBA" id="ARBA00022692"/>
    </source>
</evidence>
<keyword evidence="4 8" id="KW-0812">Transmembrane</keyword>
<evidence type="ECO:0000256" key="2">
    <source>
        <dbReference type="ARBA" id="ARBA00007965"/>
    </source>
</evidence>
<dbReference type="AlphaFoldDB" id="A0A6A4UX70"/>
<feature type="region of interest" description="Disordered" evidence="7">
    <location>
        <begin position="234"/>
        <end position="258"/>
    </location>
</feature>
<proteinExistence type="inferred from homology"/>
<evidence type="ECO:0000256" key="3">
    <source>
        <dbReference type="ARBA" id="ARBA00022448"/>
    </source>
</evidence>
<dbReference type="Proteomes" id="UP000440578">
    <property type="component" value="Unassembled WGS sequence"/>
</dbReference>
<feature type="compositionally biased region" description="Gly residues" evidence="7">
    <location>
        <begin position="242"/>
        <end position="252"/>
    </location>
</feature>
<evidence type="ECO:0000256" key="7">
    <source>
        <dbReference type="SAM" id="MobiDB-lite"/>
    </source>
</evidence>
<dbReference type="PANTHER" id="PTHR10332:SF10">
    <property type="entry name" value="EQUILIBRATIVE NUCLEOSIDE TRANSPORTER 4"/>
    <property type="match status" value="1"/>
</dbReference>
<dbReference type="InterPro" id="IPR002259">
    <property type="entry name" value="Eqnu_transpt"/>
</dbReference>
<dbReference type="Pfam" id="PF01733">
    <property type="entry name" value="Nucleoside_tran"/>
    <property type="match status" value="1"/>
</dbReference>
<dbReference type="PANTHER" id="PTHR10332">
    <property type="entry name" value="EQUILIBRATIVE NUCLEOSIDE TRANSPORTER"/>
    <property type="match status" value="1"/>
</dbReference>
<evidence type="ECO:0000256" key="8">
    <source>
        <dbReference type="SAM" id="Phobius"/>
    </source>
</evidence>
<feature type="transmembrane region" description="Helical" evidence="8">
    <location>
        <begin position="101"/>
        <end position="120"/>
    </location>
</feature>
<feature type="transmembrane region" description="Helical" evidence="8">
    <location>
        <begin position="132"/>
        <end position="151"/>
    </location>
</feature>
<dbReference type="EMBL" id="VIIS01002117">
    <property type="protein sequence ID" value="KAF0288347.1"/>
    <property type="molecule type" value="Genomic_DNA"/>
</dbReference>
<comment type="subcellular location">
    <subcellularLocation>
        <location evidence="1">Membrane</location>
        <topology evidence="1">Multi-pass membrane protein</topology>
    </subcellularLocation>
</comment>
<feature type="transmembrane region" description="Helical" evidence="8">
    <location>
        <begin position="171"/>
        <end position="191"/>
    </location>
</feature>
<keyword evidence="3" id="KW-0813">Transport</keyword>
<dbReference type="OrthoDB" id="10014563at2759"/>
<accession>A0A6A4UX70</accession>
<keyword evidence="10" id="KW-1185">Reference proteome</keyword>
<evidence type="ECO:0000256" key="6">
    <source>
        <dbReference type="ARBA" id="ARBA00023136"/>
    </source>
</evidence>
<reference evidence="9 10" key="1">
    <citation type="submission" date="2019-07" db="EMBL/GenBank/DDBJ databases">
        <title>Draft genome assembly of a fouling barnacle, Amphibalanus amphitrite (Darwin, 1854): The first reference genome for Thecostraca.</title>
        <authorList>
            <person name="Kim W."/>
        </authorList>
    </citation>
    <scope>NUCLEOTIDE SEQUENCE [LARGE SCALE GENOMIC DNA]</scope>
    <source>
        <strain evidence="9">SNU_AA5</strain>
        <tissue evidence="9">Soma without cirri and trophi</tissue>
    </source>
</reference>
<evidence type="ECO:0000313" key="9">
    <source>
        <dbReference type="EMBL" id="KAF0288347.1"/>
    </source>
</evidence>
<dbReference type="GO" id="GO:0008504">
    <property type="term" value="F:monoamine transmembrane transporter activity"/>
    <property type="evidence" value="ECO:0007669"/>
    <property type="project" value="TreeGrafter"/>
</dbReference>
<keyword evidence="6 8" id="KW-0472">Membrane</keyword>
<gene>
    <name evidence="9" type="primary">slc29a4_0</name>
    <name evidence="9" type="ORF">FJT64_013261</name>
</gene>